<gene>
    <name evidence="1" type="ORF">BTO18_11795</name>
</gene>
<evidence type="ECO:0000313" key="1">
    <source>
        <dbReference type="EMBL" id="PQJ79815.1"/>
    </source>
</evidence>
<evidence type="ECO:0000313" key="2">
    <source>
        <dbReference type="Proteomes" id="UP000238882"/>
    </source>
</evidence>
<dbReference type="EMBL" id="MSCN01000001">
    <property type="protein sequence ID" value="PQJ79815.1"/>
    <property type="molecule type" value="Genomic_DNA"/>
</dbReference>
<proteinExistence type="predicted"/>
<dbReference type="Proteomes" id="UP000238882">
    <property type="component" value="Unassembled WGS sequence"/>
</dbReference>
<dbReference type="AlphaFoldDB" id="A0A2S7WQC3"/>
<sequence length="216" mass="24544">MNIFFRNTIQNITTFVLVLSVNITVAQTKLMATSSGFTKENARVDGGKNGSYNYKTLPIARASWNGDKQEGKKLYFNFDLTNAKTIDFKEAHVNFTFAKIDNEGNNEGFSIILKAFTEKTEELPLQPNHGNFDFTKGYSETVISEKKFYGSGDYPKKNSVLTFNISTFLTEALNENKEKVLFELSIRDRVKDKFFIGNIASHLNYKKSIKPNITIK</sequence>
<protein>
    <submittedName>
        <fullName evidence="1">Uncharacterized protein</fullName>
    </submittedName>
</protein>
<keyword evidence="2" id="KW-1185">Reference proteome</keyword>
<name>A0A2S7WQC3_9FLAO</name>
<organism evidence="1 2">
    <name type="scientific">Polaribacter porphyrae</name>
    <dbReference type="NCBI Taxonomy" id="1137780"/>
    <lineage>
        <taxon>Bacteria</taxon>
        <taxon>Pseudomonadati</taxon>
        <taxon>Bacteroidota</taxon>
        <taxon>Flavobacteriia</taxon>
        <taxon>Flavobacteriales</taxon>
        <taxon>Flavobacteriaceae</taxon>
    </lineage>
</organism>
<accession>A0A2S7WQC3</accession>
<dbReference type="RefSeq" id="WP_105016410.1">
    <property type="nucleotide sequence ID" value="NZ_MSCN01000001.1"/>
</dbReference>
<comment type="caution">
    <text evidence="1">The sequence shown here is derived from an EMBL/GenBank/DDBJ whole genome shotgun (WGS) entry which is preliminary data.</text>
</comment>
<reference evidence="1 2" key="1">
    <citation type="submission" date="2016-12" db="EMBL/GenBank/DDBJ databases">
        <title>Trade-off between light-utilization and light-protection in marine flavobacteria.</title>
        <authorList>
            <person name="Kumagai Y."/>
            <person name="Yoshizawa S."/>
            <person name="Kogure K."/>
            <person name="Iwasaki W."/>
        </authorList>
    </citation>
    <scope>NUCLEOTIDE SEQUENCE [LARGE SCALE GENOMIC DNA]</scope>
    <source>
        <strain evidence="1 2">NBRC 108759</strain>
    </source>
</reference>